<sequence>MGINKLPDKKDVKTFVWVIYALQFIALFTVGLSFLLSGFLAYMKYDENIGLMEESHLQWQIKTFWSVLFGLSLGVFFIFFFIGKFILLLTELWLIYRVVKGSIFLTQGRGVNTDGFF</sequence>
<organism evidence="2">
    <name type="scientific">hydrothermal vent metagenome</name>
    <dbReference type="NCBI Taxonomy" id="652676"/>
    <lineage>
        <taxon>unclassified sequences</taxon>
        <taxon>metagenomes</taxon>
        <taxon>ecological metagenomes</taxon>
    </lineage>
</organism>
<feature type="transmembrane region" description="Helical" evidence="1">
    <location>
        <begin position="63"/>
        <end position="87"/>
    </location>
</feature>
<accession>A0A1W1C8W7</accession>
<name>A0A1W1C8W7_9ZZZZ</name>
<keyword evidence="1 2" id="KW-0812">Transmembrane</keyword>
<evidence type="ECO:0000256" key="1">
    <source>
        <dbReference type="SAM" id="Phobius"/>
    </source>
</evidence>
<protein>
    <submittedName>
        <fullName evidence="2">Probable transmembrane protein</fullName>
    </submittedName>
</protein>
<dbReference type="AlphaFoldDB" id="A0A1W1C8W7"/>
<reference evidence="2" key="1">
    <citation type="submission" date="2016-10" db="EMBL/GenBank/DDBJ databases">
        <authorList>
            <person name="de Groot N.N."/>
        </authorList>
    </citation>
    <scope>NUCLEOTIDE SEQUENCE</scope>
</reference>
<proteinExistence type="predicted"/>
<keyword evidence="1" id="KW-0472">Membrane</keyword>
<dbReference type="EMBL" id="FPHG01000051">
    <property type="protein sequence ID" value="SFV62183.1"/>
    <property type="molecule type" value="Genomic_DNA"/>
</dbReference>
<gene>
    <name evidence="2" type="ORF">MNB_SV-9-398</name>
</gene>
<keyword evidence="1" id="KW-1133">Transmembrane helix</keyword>
<feature type="transmembrane region" description="Helical" evidence="1">
    <location>
        <begin position="15"/>
        <end position="43"/>
    </location>
</feature>
<evidence type="ECO:0000313" key="2">
    <source>
        <dbReference type="EMBL" id="SFV62183.1"/>
    </source>
</evidence>